<comment type="caution">
    <text evidence="2">The sequence shown here is derived from an EMBL/GenBank/DDBJ whole genome shotgun (WGS) entry which is preliminary data.</text>
</comment>
<feature type="transmembrane region" description="Helical" evidence="1">
    <location>
        <begin position="129"/>
        <end position="151"/>
    </location>
</feature>
<organism evidence="2 3">
    <name type="scientific">Roseibacillus ishigakijimensis</name>
    <dbReference type="NCBI Taxonomy" id="454146"/>
    <lineage>
        <taxon>Bacteria</taxon>
        <taxon>Pseudomonadati</taxon>
        <taxon>Verrucomicrobiota</taxon>
        <taxon>Verrucomicrobiia</taxon>
        <taxon>Verrucomicrobiales</taxon>
        <taxon>Verrucomicrobiaceae</taxon>
        <taxon>Roseibacillus</taxon>
    </lineage>
</organism>
<dbReference type="SUPFAM" id="SSF88723">
    <property type="entry name" value="PIN domain-like"/>
    <property type="match status" value="1"/>
</dbReference>
<keyword evidence="1" id="KW-1133">Transmembrane helix</keyword>
<dbReference type="AlphaFoldDB" id="A0A934VI72"/>
<sequence>MKTLKILRSPSSVNVARLSFLILCLLTGVALHFGFGVEFKADSEVQRDLLPLELAIVGALVVAGLLIWVETLIRDVSLREFSTGTFGLAVGVFCGWLLTQLNVEQLLFKLIELQDGVDSPYLADNILDLITLGFHVLFIGGMGFIGSTLALRSGKEDFAFVVPYVRFRQDGTSGAPIVVDLEVVLDGRLESVMNSGFLAGRVVVPRMVLDRLQSLLESGQAHEKQRAQRALDALERMQSGKKYRLTVHEHPANTSFDDAERQIVRIAQILAGRILTVNDDFARLAEVQGVAVLNLHELVGALKPRVAVGQRVRLALVRAGKDPDQAVGYLADGTMIVVNKASSRLGTTQDVVVISRLETANGEMIFAELAAAE</sequence>
<dbReference type="RefSeq" id="WP_200392201.1">
    <property type="nucleotide sequence ID" value="NZ_JAENIO010000031.1"/>
</dbReference>
<evidence type="ECO:0008006" key="4">
    <source>
        <dbReference type="Google" id="ProtNLM"/>
    </source>
</evidence>
<feature type="transmembrane region" description="Helical" evidence="1">
    <location>
        <begin position="81"/>
        <end position="99"/>
    </location>
</feature>
<feature type="transmembrane region" description="Helical" evidence="1">
    <location>
        <begin position="49"/>
        <end position="69"/>
    </location>
</feature>
<protein>
    <recommendedName>
        <fullName evidence="4">TRAM domain-containing protein</fullName>
    </recommendedName>
</protein>
<evidence type="ECO:0000313" key="2">
    <source>
        <dbReference type="EMBL" id="MBK1834768.1"/>
    </source>
</evidence>
<dbReference type="EMBL" id="JAENIO010000031">
    <property type="protein sequence ID" value="MBK1834768.1"/>
    <property type="molecule type" value="Genomic_DNA"/>
</dbReference>
<accession>A0A934VI72</accession>
<evidence type="ECO:0000313" key="3">
    <source>
        <dbReference type="Proteomes" id="UP000604083"/>
    </source>
</evidence>
<dbReference type="InterPro" id="IPR029060">
    <property type="entry name" value="PIN-like_dom_sf"/>
</dbReference>
<dbReference type="CDD" id="cd09877">
    <property type="entry name" value="PIN_YacL-like"/>
    <property type="match status" value="1"/>
</dbReference>
<dbReference type="Gene3D" id="3.40.50.1010">
    <property type="entry name" value="5'-nuclease"/>
    <property type="match status" value="1"/>
</dbReference>
<keyword evidence="1" id="KW-0472">Membrane</keyword>
<feature type="transmembrane region" description="Helical" evidence="1">
    <location>
        <begin position="20"/>
        <end position="37"/>
    </location>
</feature>
<name>A0A934VI72_9BACT</name>
<gene>
    <name evidence="2" type="ORF">JIN78_11910</name>
</gene>
<proteinExistence type="predicted"/>
<keyword evidence="3" id="KW-1185">Reference proteome</keyword>
<reference evidence="2" key="1">
    <citation type="submission" date="2021-01" db="EMBL/GenBank/DDBJ databases">
        <title>Modified the classification status of verrucomicrobia.</title>
        <authorList>
            <person name="Feng X."/>
        </authorList>
    </citation>
    <scope>NUCLEOTIDE SEQUENCE</scope>
    <source>
        <strain evidence="2">KCTC 12986</strain>
    </source>
</reference>
<keyword evidence="1" id="KW-0812">Transmembrane</keyword>
<evidence type="ECO:0000256" key="1">
    <source>
        <dbReference type="SAM" id="Phobius"/>
    </source>
</evidence>
<dbReference type="Proteomes" id="UP000604083">
    <property type="component" value="Unassembled WGS sequence"/>
</dbReference>